<dbReference type="EMBL" id="CP010777">
    <property type="protein sequence ID" value="AKQ45271.1"/>
    <property type="molecule type" value="Genomic_DNA"/>
</dbReference>
<dbReference type="PATRIC" id="fig|1379910.4.peg.1283"/>
<reference evidence="5 6" key="1">
    <citation type="submission" date="2015-01" db="EMBL/GenBank/DDBJ databases">
        <title>Rufibacter sp./DG31D/ whole genome sequencing.</title>
        <authorList>
            <person name="Kim M.K."/>
            <person name="Srinivasan S."/>
            <person name="Lee J.-J."/>
        </authorList>
    </citation>
    <scope>NUCLEOTIDE SEQUENCE [LARGE SCALE GENOMIC DNA]</scope>
    <source>
        <strain evidence="5 6">DG31D</strain>
    </source>
</reference>
<sequence length="345" mass="38413">MIKNGISSTPWVSIILLNYNGYKDTIECLESLLKLEYLPFNIIVVDNQSTDDSLAHIQEWLSNTDSISPLLAQKGFKDGQEHTQVAFSTREDWLQAGPGRAFITTIQSGNNLGFASGNNVGITYALHHFSPGYVWLLNNDTTVAPESLSHLVARAEHNQSLGQKTGIWGAKLLYYDQPETLQAIGGKLHLKTLSTSHIGEGQPDGPNFNTETLDQDYVVGASLFVSREFLQEVGLLNQAYFLYFEELDWATRGKAKGYGLGYVWQCRVYHKEGKAAGSSSSGGKKSALADYHGIRSKIIYFTSYYPQRRLQLYSLLAASSVLRLLRRDFGKAFQVLKLMVNPQKG</sequence>
<dbReference type="KEGG" id="ruf:TH63_05890"/>
<proteinExistence type="inferred from homology"/>
<feature type="domain" description="Glycosyltransferase 2-like" evidence="4">
    <location>
        <begin position="13"/>
        <end position="64"/>
    </location>
</feature>
<dbReference type="InterPro" id="IPR029044">
    <property type="entry name" value="Nucleotide-diphossugar_trans"/>
</dbReference>
<name>A0A0H4W4C7_9BACT</name>
<dbReference type="PANTHER" id="PTHR43179:SF12">
    <property type="entry name" value="GALACTOFURANOSYLTRANSFERASE GLFT2"/>
    <property type="match status" value="1"/>
</dbReference>
<keyword evidence="3" id="KW-0808">Transferase</keyword>
<keyword evidence="6" id="KW-1185">Reference proteome</keyword>
<dbReference type="AlphaFoldDB" id="A0A0H4W4C7"/>
<dbReference type="RefSeq" id="WP_048920135.1">
    <property type="nucleotide sequence ID" value="NZ_CP010777.1"/>
</dbReference>
<evidence type="ECO:0000256" key="2">
    <source>
        <dbReference type="ARBA" id="ARBA00022676"/>
    </source>
</evidence>
<dbReference type="OrthoDB" id="9771846at2"/>
<comment type="similarity">
    <text evidence="1">Belongs to the glycosyltransferase 2 family.</text>
</comment>
<evidence type="ECO:0000313" key="6">
    <source>
        <dbReference type="Proteomes" id="UP000036458"/>
    </source>
</evidence>
<dbReference type="InterPro" id="IPR001173">
    <property type="entry name" value="Glyco_trans_2-like"/>
</dbReference>
<protein>
    <recommendedName>
        <fullName evidence="4">Glycosyltransferase 2-like domain-containing protein</fullName>
    </recommendedName>
</protein>
<dbReference type="Pfam" id="PF00535">
    <property type="entry name" value="Glycos_transf_2"/>
    <property type="match status" value="1"/>
</dbReference>
<evidence type="ECO:0000259" key="4">
    <source>
        <dbReference type="Pfam" id="PF00535"/>
    </source>
</evidence>
<evidence type="ECO:0000313" key="5">
    <source>
        <dbReference type="EMBL" id="AKQ45271.1"/>
    </source>
</evidence>
<dbReference type="PANTHER" id="PTHR43179">
    <property type="entry name" value="RHAMNOSYLTRANSFERASE WBBL"/>
    <property type="match status" value="1"/>
</dbReference>
<evidence type="ECO:0000256" key="3">
    <source>
        <dbReference type="ARBA" id="ARBA00022679"/>
    </source>
</evidence>
<dbReference type="CDD" id="cd04186">
    <property type="entry name" value="GT_2_like_c"/>
    <property type="match status" value="1"/>
</dbReference>
<keyword evidence="2" id="KW-0328">Glycosyltransferase</keyword>
<organism evidence="5 6">
    <name type="scientific">Rufibacter radiotolerans</name>
    <dbReference type="NCBI Taxonomy" id="1379910"/>
    <lineage>
        <taxon>Bacteria</taxon>
        <taxon>Pseudomonadati</taxon>
        <taxon>Bacteroidota</taxon>
        <taxon>Cytophagia</taxon>
        <taxon>Cytophagales</taxon>
        <taxon>Hymenobacteraceae</taxon>
        <taxon>Rufibacter</taxon>
    </lineage>
</organism>
<gene>
    <name evidence="5" type="ORF">TH63_05890</name>
</gene>
<accession>A0A0H4W4C7</accession>
<dbReference type="GO" id="GO:0016757">
    <property type="term" value="F:glycosyltransferase activity"/>
    <property type="evidence" value="ECO:0007669"/>
    <property type="project" value="UniProtKB-KW"/>
</dbReference>
<dbReference type="Proteomes" id="UP000036458">
    <property type="component" value="Chromosome"/>
</dbReference>
<evidence type="ECO:0000256" key="1">
    <source>
        <dbReference type="ARBA" id="ARBA00006739"/>
    </source>
</evidence>
<dbReference type="STRING" id="1379910.TH63_05890"/>
<dbReference type="SUPFAM" id="SSF53448">
    <property type="entry name" value="Nucleotide-diphospho-sugar transferases"/>
    <property type="match status" value="1"/>
</dbReference>
<dbReference type="Gene3D" id="3.90.550.10">
    <property type="entry name" value="Spore Coat Polysaccharide Biosynthesis Protein SpsA, Chain A"/>
    <property type="match status" value="1"/>
</dbReference>